<sequence length="89" mass="10080">MHIRFPLSPPICEPPLRQSLRLVLRPHHLHFLTFNLHKRGPLNPPTGTASAASIHIFAHRDVVVDPEVLSLLHIYRFAFNRVPAHCSPG</sequence>
<dbReference type="AlphaFoldDB" id="A0A292PQA7"/>
<proteinExistence type="predicted"/>
<keyword evidence="2" id="KW-1185">Reference proteome</keyword>
<accession>A0A292PQA7</accession>
<dbReference type="Proteomes" id="UP001412239">
    <property type="component" value="Unassembled WGS sequence"/>
</dbReference>
<evidence type="ECO:0000313" key="1">
    <source>
        <dbReference type="EMBL" id="CUS09716.1"/>
    </source>
</evidence>
<evidence type="ECO:0000313" key="2">
    <source>
        <dbReference type="Proteomes" id="UP001412239"/>
    </source>
</evidence>
<organism evidence="1 2">
    <name type="scientific">Tuber aestivum</name>
    <name type="common">summer truffle</name>
    <dbReference type="NCBI Taxonomy" id="59557"/>
    <lineage>
        <taxon>Eukaryota</taxon>
        <taxon>Fungi</taxon>
        <taxon>Dikarya</taxon>
        <taxon>Ascomycota</taxon>
        <taxon>Pezizomycotina</taxon>
        <taxon>Pezizomycetes</taxon>
        <taxon>Pezizales</taxon>
        <taxon>Tuberaceae</taxon>
        <taxon>Tuber</taxon>
    </lineage>
</organism>
<protein>
    <submittedName>
        <fullName evidence="1">Uncharacterized protein</fullName>
    </submittedName>
</protein>
<reference evidence="1" key="1">
    <citation type="submission" date="2015-10" db="EMBL/GenBank/DDBJ databases">
        <authorList>
            <person name="Regsiter A."/>
            <person name="william w."/>
        </authorList>
    </citation>
    <scope>NUCLEOTIDE SEQUENCE</scope>
    <source>
        <strain evidence="1">Montdore</strain>
    </source>
</reference>
<name>A0A292PQA7_9PEZI</name>
<gene>
    <name evidence="1" type="ORF">GSTUAT00006263001</name>
</gene>
<dbReference type="EMBL" id="LN891072">
    <property type="protein sequence ID" value="CUS09716.1"/>
    <property type="molecule type" value="Genomic_DNA"/>
</dbReference>